<sequence length="422" mass="45629">MHVRPPLSPELNAGWSGDVELDPLTAFHHLEAAYEDVVWLEDAVEDHHVIAVGGQRQTASSFDELLFDERPSFGWIDYELGLRELGLTAEGGESRWLQPERWCVFQDGRAQLQSTGEAWEIPPRGQSASRFASETPGPAVTLDDDDAYAARIGDCLDWIADGDSYLACLTTAYTVEGVDPVATYLALRSLSPSHRGGFMRLGGKSIASISPERFLELRDGRVRTRPIKGTRPRGASSEQDAAFAASLVSSDKERAENVMIVDLCRNDLHLVCEPGTVSVPALLQVETYSAVHQLVSTVEGRIRSGLSAVDVIRALFPAGSMVGTPKRRTAELLQTLEGRPRGTYSGCFGVVSANFADLSMTIRALVEEGGVATIGVGGGITALSDVEEEVAEVRLKADALLRSLRGFSRDGSLGLDEPDQFV</sequence>
<dbReference type="InterPro" id="IPR005801">
    <property type="entry name" value="ADC_synthase"/>
</dbReference>
<name>A0A9D1YYG4_9MICO</name>
<feature type="domain" description="Chorismate-utilising enzyme C-terminal" evidence="1">
    <location>
        <begin position="145"/>
        <end position="396"/>
    </location>
</feature>
<dbReference type="GO" id="GO:0008153">
    <property type="term" value="P:4-aminobenzoate biosynthetic process"/>
    <property type="evidence" value="ECO:0007669"/>
    <property type="project" value="TreeGrafter"/>
</dbReference>
<organism evidence="2 3">
    <name type="scientific">Candidatus Agrococcus pullicola</name>
    <dbReference type="NCBI Taxonomy" id="2838429"/>
    <lineage>
        <taxon>Bacteria</taxon>
        <taxon>Bacillati</taxon>
        <taxon>Actinomycetota</taxon>
        <taxon>Actinomycetes</taxon>
        <taxon>Micrococcales</taxon>
        <taxon>Microbacteriaceae</taxon>
        <taxon>Agrococcus</taxon>
    </lineage>
</organism>
<dbReference type="GO" id="GO:0046820">
    <property type="term" value="F:4-amino-4-deoxychorismate synthase activity"/>
    <property type="evidence" value="ECO:0007669"/>
    <property type="project" value="TreeGrafter"/>
</dbReference>
<proteinExistence type="predicted"/>
<dbReference type="GO" id="GO:0005737">
    <property type="term" value="C:cytoplasm"/>
    <property type="evidence" value="ECO:0007669"/>
    <property type="project" value="TreeGrafter"/>
</dbReference>
<dbReference type="InterPro" id="IPR019999">
    <property type="entry name" value="Anth_synth_I-like"/>
</dbReference>
<dbReference type="Pfam" id="PF00425">
    <property type="entry name" value="Chorismate_bind"/>
    <property type="match status" value="1"/>
</dbReference>
<dbReference type="EMBL" id="DXDC01000458">
    <property type="protein sequence ID" value="HIY67573.1"/>
    <property type="molecule type" value="Genomic_DNA"/>
</dbReference>
<protein>
    <submittedName>
        <fullName evidence="2">Anthranilate synthase component I family protein</fullName>
    </submittedName>
</protein>
<dbReference type="PRINTS" id="PR00095">
    <property type="entry name" value="ANTSNTHASEI"/>
</dbReference>
<evidence type="ECO:0000259" key="1">
    <source>
        <dbReference type="Pfam" id="PF00425"/>
    </source>
</evidence>
<dbReference type="SUPFAM" id="SSF56322">
    <property type="entry name" value="ADC synthase"/>
    <property type="match status" value="1"/>
</dbReference>
<reference evidence="2" key="2">
    <citation type="submission" date="2021-04" db="EMBL/GenBank/DDBJ databases">
        <authorList>
            <person name="Gilroy R."/>
        </authorList>
    </citation>
    <scope>NUCLEOTIDE SEQUENCE</scope>
    <source>
        <strain evidence="2">ChiGjej1B1-98</strain>
    </source>
</reference>
<dbReference type="GO" id="GO:0000162">
    <property type="term" value="P:L-tryptophan biosynthetic process"/>
    <property type="evidence" value="ECO:0007669"/>
    <property type="project" value="TreeGrafter"/>
</dbReference>
<evidence type="ECO:0000313" key="2">
    <source>
        <dbReference type="EMBL" id="HIY67573.1"/>
    </source>
</evidence>
<reference evidence="2" key="1">
    <citation type="journal article" date="2021" name="PeerJ">
        <title>Extensive microbial diversity within the chicken gut microbiome revealed by metagenomics and culture.</title>
        <authorList>
            <person name="Gilroy R."/>
            <person name="Ravi A."/>
            <person name="Getino M."/>
            <person name="Pursley I."/>
            <person name="Horton D.L."/>
            <person name="Alikhan N.F."/>
            <person name="Baker D."/>
            <person name="Gharbi K."/>
            <person name="Hall N."/>
            <person name="Watson M."/>
            <person name="Adriaenssens E.M."/>
            <person name="Foster-Nyarko E."/>
            <person name="Jarju S."/>
            <person name="Secka A."/>
            <person name="Antonio M."/>
            <person name="Oren A."/>
            <person name="Chaudhuri R.R."/>
            <person name="La Ragione R."/>
            <person name="Hildebrand F."/>
            <person name="Pallen M.J."/>
        </authorList>
    </citation>
    <scope>NUCLEOTIDE SEQUENCE</scope>
    <source>
        <strain evidence="2">ChiGjej1B1-98</strain>
    </source>
</reference>
<dbReference type="Proteomes" id="UP000824005">
    <property type="component" value="Unassembled WGS sequence"/>
</dbReference>
<evidence type="ECO:0000313" key="3">
    <source>
        <dbReference type="Proteomes" id="UP000824005"/>
    </source>
</evidence>
<dbReference type="PANTHER" id="PTHR11236:SF18">
    <property type="entry name" value="AMINODEOXYCHORISMATE SYNTHASE"/>
    <property type="match status" value="1"/>
</dbReference>
<dbReference type="Gene3D" id="3.60.120.10">
    <property type="entry name" value="Anthranilate synthase"/>
    <property type="match status" value="1"/>
</dbReference>
<dbReference type="InterPro" id="IPR015890">
    <property type="entry name" value="Chorismate_C"/>
</dbReference>
<comment type="caution">
    <text evidence="2">The sequence shown here is derived from an EMBL/GenBank/DDBJ whole genome shotgun (WGS) entry which is preliminary data.</text>
</comment>
<dbReference type="PANTHER" id="PTHR11236">
    <property type="entry name" value="AMINOBENZOATE/ANTHRANILATE SYNTHASE"/>
    <property type="match status" value="1"/>
</dbReference>
<gene>
    <name evidence="2" type="ORF">H9830_15015</name>
</gene>
<accession>A0A9D1YYG4</accession>
<dbReference type="AlphaFoldDB" id="A0A9D1YYG4"/>